<name>A0A0F9LA98_9ZZZZ</name>
<dbReference type="AlphaFoldDB" id="A0A0F9LA98"/>
<feature type="non-terminal residue" evidence="1">
    <location>
        <position position="1"/>
    </location>
</feature>
<dbReference type="SUPFAM" id="SSF52540">
    <property type="entry name" value="P-loop containing nucleoside triphosphate hydrolases"/>
    <property type="match status" value="1"/>
</dbReference>
<evidence type="ECO:0000313" key="1">
    <source>
        <dbReference type="EMBL" id="KKM90293.1"/>
    </source>
</evidence>
<protein>
    <recommendedName>
        <fullName evidence="2">Sulfotransferase domain-containing protein</fullName>
    </recommendedName>
</protein>
<evidence type="ECO:0008006" key="2">
    <source>
        <dbReference type="Google" id="ProtNLM"/>
    </source>
</evidence>
<reference evidence="1" key="1">
    <citation type="journal article" date="2015" name="Nature">
        <title>Complex archaea that bridge the gap between prokaryotes and eukaryotes.</title>
        <authorList>
            <person name="Spang A."/>
            <person name="Saw J.H."/>
            <person name="Jorgensen S.L."/>
            <person name="Zaremba-Niedzwiedzka K."/>
            <person name="Martijn J."/>
            <person name="Lind A.E."/>
            <person name="van Eijk R."/>
            <person name="Schleper C."/>
            <person name="Guy L."/>
            <person name="Ettema T.J."/>
        </authorList>
    </citation>
    <scope>NUCLEOTIDE SEQUENCE</scope>
</reference>
<dbReference type="Gene3D" id="3.40.50.300">
    <property type="entry name" value="P-loop containing nucleotide triphosphate hydrolases"/>
    <property type="match status" value="1"/>
</dbReference>
<dbReference type="InterPro" id="IPR027417">
    <property type="entry name" value="P-loop_NTPase"/>
</dbReference>
<organism evidence="1">
    <name type="scientific">marine sediment metagenome</name>
    <dbReference type="NCBI Taxonomy" id="412755"/>
    <lineage>
        <taxon>unclassified sequences</taxon>
        <taxon>metagenomes</taxon>
        <taxon>ecological metagenomes</taxon>
    </lineage>
</organism>
<accession>A0A0F9LA98</accession>
<dbReference type="EMBL" id="LAZR01006691">
    <property type="protein sequence ID" value="KKM90293.1"/>
    <property type="molecule type" value="Genomic_DNA"/>
</dbReference>
<sequence>IYTVQYEELVDDFEYESSSLLKFLGLPQEKACSEFYKNSRQVKTASFKQVRTPIYKSSVAAWKNYEQHLQPLINLLNYITDQFRPLIDKTTVNLYQCGPSL</sequence>
<proteinExistence type="predicted"/>
<comment type="caution">
    <text evidence="1">The sequence shown here is derived from an EMBL/GenBank/DDBJ whole genome shotgun (WGS) entry which is preliminary data.</text>
</comment>
<gene>
    <name evidence="1" type="ORF">LCGC14_1240030</name>
</gene>